<feature type="non-terminal residue" evidence="1">
    <location>
        <position position="1"/>
    </location>
</feature>
<dbReference type="NCBIfam" id="TIGR01549">
    <property type="entry name" value="HAD-SF-IA-v1"/>
    <property type="match status" value="1"/>
</dbReference>
<dbReference type="GO" id="GO:0005829">
    <property type="term" value="C:cytosol"/>
    <property type="evidence" value="ECO:0007669"/>
    <property type="project" value="TreeGrafter"/>
</dbReference>
<dbReference type="PANTHER" id="PTHR43434:SF1">
    <property type="entry name" value="PHOSPHOGLYCOLATE PHOSPHATASE"/>
    <property type="match status" value="1"/>
</dbReference>
<dbReference type="InterPro" id="IPR041492">
    <property type="entry name" value="HAD_2"/>
</dbReference>
<evidence type="ECO:0008006" key="2">
    <source>
        <dbReference type="Google" id="ProtNLM"/>
    </source>
</evidence>
<reference evidence="1" key="1">
    <citation type="journal article" date="2014" name="Front. Microbiol.">
        <title>High frequency of phylogenetically diverse reductive dehalogenase-homologous genes in deep subseafloor sedimentary metagenomes.</title>
        <authorList>
            <person name="Kawai M."/>
            <person name="Futagami T."/>
            <person name="Toyoda A."/>
            <person name="Takaki Y."/>
            <person name="Nishi S."/>
            <person name="Hori S."/>
            <person name="Arai W."/>
            <person name="Tsubouchi T."/>
            <person name="Morono Y."/>
            <person name="Uchiyama I."/>
            <person name="Ito T."/>
            <person name="Fujiyama A."/>
            <person name="Inagaki F."/>
            <person name="Takami H."/>
        </authorList>
    </citation>
    <scope>NUCLEOTIDE SEQUENCE</scope>
    <source>
        <strain evidence="1">Expedition CK06-06</strain>
    </source>
</reference>
<evidence type="ECO:0000313" key="1">
    <source>
        <dbReference type="EMBL" id="GAI50707.1"/>
    </source>
</evidence>
<organism evidence="1">
    <name type="scientific">marine sediment metagenome</name>
    <dbReference type="NCBI Taxonomy" id="412755"/>
    <lineage>
        <taxon>unclassified sequences</taxon>
        <taxon>metagenomes</taxon>
        <taxon>ecological metagenomes</taxon>
    </lineage>
</organism>
<dbReference type="InterPro" id="IPR050155">
    <property type="entry name" value="HAD-like_hydrolase_sf"/>
</dbReference>
<dbReference type="InterPro" id="IPR023198">
    <property type="entry name" value="PGP-like_dom2"/>
</dbReference>
<dbReference type="PANTHER" id="PTHR43434">
    <property type="entry name" value="PHOSPHOGLYCOLATE PHOSPHATASE"/>
    <property type="match status" value="1"/>
</dbReference>
<dbReference type="SUPFAM" id="SSF56784">
    <property type="entry name" value="HAD-like"/>
    <property type="match status" value="1"/>
</dbReference>
<comment type="caution">
    <text evidence="1">The sequence shown here is derived from an EMBL/GenBank/DDBJ whole genome shotgun (WGS) entry which is preliminary data.</text>
</comment>
<proteinExistence type="predicted"/>
<dbReference type="AlphaFoldDB" id="X1P320"/>
<dbReference type="Gene3D" id="1.10.150.240">
    <property type="entry name" value="Putative phosphatase, domain 2"/>
    <property type="match status" value="1"/>
</dbReference>
<accession>X1P320</accession>
<dbReference type="EMBL" id="BARV01037427">
    <property type="protein sequence ID" value="GAI50707.1"/>
    <property type="molecule type" value="Genomic_DNA"/>
</dbReference>
<dbReference type="InterPro" id="IPR023214">
    <property type="entry name" value="HAD_sf"/>
</dbReference>
<dbReference type="InterPro" id="IPR006439">
    <property type="entry name" value="HAD-SF_hydro_IA"/>
</dbReference>
<name>X1P320_9ZZZZ</name>
<dbReference type="Pfam" id="PF13419">
    <property type="entry name" value="HAD_2"/>
    <property type="match status" value="1"/>
</dbReference>
<dbReference type="InterPro" id="IPR036412">
    <property type="entry name" value="HAD-like_sf"/>
</dbReference>
<dbReference type="Gene3D" id="3.40.50.1000">
    <property type="entry name" value="HAD superfamily/HAD-like"/>
    <property type="match status" value="1"/>
</dbReference>
<dbReference type="GO" id="GO:0008967">
    <property type="term" value="F:phosphoglycolate phosphatase activity"/>
    <property type="evidence" value="ECO:0007669"/>
    <property type="project" value="TreeGrafter"/>
</dbReference>
<protein>
    <recommendedName>
        <fullName evidence="2">Phosphoglycolate phosphatase</fullName>
    </recommendedName>
</protein>
<sequence>FNFTLKAVDLQGKSKQKISSYIGQGVEDLIRRSLGNKKEALLKRVLFVFEKYYRKHSTDRSILYPGVEEVLEYFKDKRKIIVTNRNYEFALLTLKALGVYDYFEDIVGGDDIGCMKPSSCPLDRAIYGLDINKEKAIIVGDMYIDILAGKKAGIITCGVTYGIGKKEDIIKVKPDFIIDQIIELKDIIY</sequence>
<dbReference type="GO" id="GO:0006281">
    <property type="term" value="P:DNA repair"/>
    <property type="evidence" value="ECO:0007669"/>
    <property type="project" value="TreeGrafter"/>
</dbReference>
<gene>
    <name evidence="1" type="ORF">S06H3_57905</name>
</gene>